<evidence type="ECO:0000256" key="7">
    <source>
        <dbReference type="ARBA" id="ARBA00047942"/>
    </source>
</evidence>
<dbReference type="CDD" id="cd02440">
    <property type="entry name" value="AdoMet_MTases"/>
    <property type="match status" value="1"/>
</dbReference>
<dbReference type="OrthoDB" id="9806213at2"/>
<comment type="caution">
    <text evidence="10">The sequence shown here is derived from an EMBL/GenBank/DDBJ whole genome shotgun (WGS) entry which is preliminary data.</text>
</comment>
<protein>
    <recommendedName>
        <fullName evidence="2">site-specific DNA-methyltransferase (adenine-specific)</fullName>
        <ecNumber evidence="2">2.1.1.72</ecNumber>
    </recommendedName>
</protein>
<dbReference type="Gene3D" id="1.20.1260.30">
    <property type="match status" value="1"/>
</dbReference>
<comment type="catalytic activity">
    <reaction evidence="7">
        <text>a 2'-deoxyadenosine in DNA + S-adenosyl-L-methionine = an N(6)-methyl-2'-deoxyadenosine in DNA + S-adenosyl-L-homocysteine + H(+)</text>
        <dbReference type="Rhea" id="RHEA:15197"/>
        <dbReference type="Rhea" id="RHEA-COMP:12418"/>
        <dbReference type="Rhea" id="RHEA-COMP:12419"/>
        <dbReference type="ChEBI" id="CHEBI:15378"/>
        <dbReference type="ChEBI" id="CHEBI:57856"/>
        <dbReference type="ChEBI" id="CHEBI:59789"/>
        <dbReference type="ChEBI" id="CHEBI:90615"/>
        <dbReference type="ChEBI" id="CHEBI:90616"/>
        <dbReference type="EC" id="2.1.1.72"/>
    </reaction>
</comment>
<dbReference type="PANTHER" id="PTHR42933:SF3">
    <property type="entry name" value="TYPE I RESTRICTION ENZYME MJAVIII METHYLASE SUBUNIT"/>
    <property type="match status" value="1"/>
</dbReference>
<accession>A0A149VEB3</accession>
<evidence type="ECO:0000256" key="1">
    <source>
        <dbReference type="ARBA" id="ARBA00006594"/>
    </source>
</evidence>
<reference evidence="10 11" key="1">
    <citation type="submission" date="2015-06" db="EMBL/GenBank/DDBJ databases">
        <title>Improved classification and identification of acetic acid bacteria using matrix-assisted laser desorption/ionization time-of-flight mass spectrometry; Gluconobacter nephelii and Gluconobacter uchimurae are later heterotypic synonyms of Gluconobacter japonicus and Gluconobacter oxydans, respectively.</title>
        <authorList>
            <person name="Li L."/>
            <person name="Cleenwerck I."/>
            <person name="De Vuyst L."/>
            <person name="Vandamme P."/>
        </authorList>
    </citation>
    <scope>NUCLEOTIDE SEQUENCE [LARGE SCALE GENOMIC DNA]</scope>
    <source>
        <strain evidence="10 11">LMG 1545</strain>
    </source>
</reference>
<dbReference type="GO" id="GO:0008170">
    <property type="term" value="F:N-methyltransferase activity"/>
    <property type="evidence" value="ECO:0007669"/>
    <property type="project" value="InterPro"/>
</dbReference>
<dbReference type="Pfam" id="PF02384">
    <property type="entry name" value="N6_Mtase"/>
    <property type="match status" value="1"/>
</dbReference>
<keyword evidence="5" id="KW-0949">S-adenosyl-L-methionine</keyword>
<keyword evidence="4" id="KW-0808">Transferase</keyword>
<evidence type="ECO:0000256" key="2">
    <source>
        <dbReference type="ARBA" id="ARBA00011900"/>
    </source>
</evidence>
<proteinExistence type="inferred from homology"/>
<evidence type="ECO:0000256" key="4">
    <source>
        <dbReference type="ARBA" id="ARBA00022679"/>
    </source>
</evidence>
<dbReference type="PATRIC" id="fig|178900.7.peg.3045"/>
<feature type="domain" description="DNA methylase adenine-specific" evidence="8">
    <location>
        <begin position="152"/>
        <end position="451"/>
    </location>
</feature>
<evidence type="ECO:0000256" key="6">
    <source>
        <dbReference type="ARBA" id="ARBA00022747"/>
    </source>
</evidence>
<evidence type="ECO:0000313" key="11">
    <source>
        <dbReference type="Proteomes" id="UP000075462"/>
    </source>
</evidence>
<dbReference type="PROSITE" id="PS00092">
    <property type="entry name" value="N6_MTASE"/>
    <property type="match status" value="1"/>
</dbReference>
<dbReference type="SUPFAM" id="SSF53335">
    <property type="entry name" value="S-adenosyl-L-methionine-dependent methyltransferases"/>
    <property type="match status" value="1"/>
</dbReference>
<dbReference type="InterPro" id="IPR002052">
    <property type="entry name" value="DNA_methylase_N6_adenine_CS"/>
</dbReference>
<evidence type="ECO:0000259" key="8">
    <source>
        <dbReference type="Pfam" id="PF02384"/>
    </source>
</evidence>
<keyword evidence="10" id="KW-0540">Nuclease</keyword>
<dbReference type="Proteomes" id="UP000075462">
    <property type="component" value="Unassembled WGS sequence"/>
</dbReference>
<dbReference type="InterPro" id="IPR003356">
    <property type="entry name" value="DNA_methylase_A-5"/>
</dbReference>
<dbReference type="InterPro" id="IPR038333">
    <property type="entry name" value="T1MK-like_N_sf"/>
</dbReference>
<evidence type="ECO:0000259" key="9">
    <source>
        <dbReference type="Pfam" id="PF12161"/>
    </source>
</evidence>
<dbReference type="GO" id="GO:0009007">
    <property type="term" value="F:site-specific DNA-methyltransferase (adenine-specific) activity"/>
    <property type="evidence" value="ECO:0007669"/>
    <property type="project" value="UniProtKB-EC"/>
</dbReference>
<keyword evidence="10" id="KW-0255">Endonuclease</keyword>
<dbReference type="Gene3D" id="3.40.50.150">
    <property type="entry name" value="Vaccinia Virus protein VP39"/>
    <property type="match status" value="1"/>
</dbReference>
<evidence type="ECO:0000256" key="5">
    <source>
        <dbReference type="ARBA" id="ARBA00022691"/>
    </source>
</evidence>
<dbReference type="GO" id="GO:0003677">
    <property type="term" value="F:DNA binding"/>
    <property type="evidence" value="ECO:0007669"/>
    <property type="project" value="InterPro"/>
</dbReference>
<dbReference type="EC" id="2.1.1.72" evidence="2"/>
<keyword evidence="10" id="KW-0378">Hydrolase</keyword>
<dbReference type="InterPro" id="IPR022749">
    <property type="entry name" value="D12N6_MeTrfase_N"/>
</dbReference>
<dbReference type="InterPro" id="IPR051537">
    <property type="entry name" value="DNA_Adenine_Mtase"/>
</dbReference>
<name>A0A149VEB3_9PROT</name>
<dbReference type="RefSeq" id="WP_062271432.1">
    <property type="nucleotide sequence ID" value="NZ_LIAA01000009.1"/>
</dbReference>
<dbReference type="GO" id="GO:0032259">
    <property type="term" value="P:methylation"/>
    <property type="evidence" value="ECO:0007669"/>
    <property type="project" value="UniProtKB-KW"/>
</dbReference>
<evidence type="ECO:0000313" key="10">
    <source>
        <dbReference type="EMBL" id="KXV78557.1"/>
    </source>
</evidence>
<comment type="similarity">
    <text evidence="1">Belongs to the N(4)/N(6)-methyltransferase family.</text>
</comment>
<dbReference type="GO" id="GO:0009307">
    <property type="term" value="P:DNA restriction-modification system"/>
    <property type="evidence" value="ECO:0007669"/>
    <property type="project" value="UniProtKB-KW"/>
</dbReference>
<organism evidence="10 11">
    <name type="scientific">Acetobacter cerevisiae</name>
    <dbReference type="NCBI Taxonomy" id="178900"/>
    <lineage>
        <taxon>Bacteria</taxon>
        <taxon>Pseudomonadati</taxon>
        <taxon>Pseudomonadota</taxon>
        <taxon>Alphaproteobacteria</taxon>
        <taxon>Acetobacterales</taxon>
        <taxon>Acetobacteraceae</taxon>
        <taxon>Acetobacter</taxon>
    </lineage>
</organism>
<evidence type="ECO:0000256" key="3">
    <source>
        <dbReference type="ARBA" id="ARBA00022603"/>
    </source>
</evidence>
<dbReference type="PRINTS" id="PR00507">
    <property type="entry name" value="N12N6MTFRASE"/>
</dbReference>
<gene>
    <name evidence="10" type="ORF">AD954_02095</name>
</gene>
<keyword evidence="3" id="KW-0489">Methyltransferase</keyword>
<dbReference type="GO" id="GO:0004519">
    <property type="term" value="F:endonuclease activity"/>
    <property type="evidence" value="ECO:0007669"/>
    <property type="project" value="UniProtKB-KW"/>
</dbReference>
<sequence>MNHQTLSSFIWSVADLLRGDYRQSEYGRVILPFTVLRRLDCVLEATKPAVLAEFAAKTKAGLNPDPFLLRKAGQSFYNTSPLDLEKLLGDQDHIRKNLYAYIKGFSPAAHDIFERFDFHAQIERLAKADLLYLVTEKFAKINLHPDVVDNTQMGLVFEELIRKFAEISNETAGEHFTPREVIRLMVGLLFIEDDDVLTPGNAVVRTIYDPTAGTGGMLSVAGEYLQEHNPAARLTMFGQELNDESYAICKADMLIKGQDVANIIPGNTLSDDGHSGQKFDYMLSNPPFGVEWKKVEKIVRREHEQKGFEGRFGPGLPRVSDGSMLFLLHLVSKMRPAQEGGSRFGIVLNGSPLFTGGAGSGESEIRRYVLENDLVEAIIGLPTDMFYNTGIATYVWILSNKKPKRRKGFVQLIDASSFWQKMRKSLGSKRKEMSDDQIAMVTELFGTFEEAELATLFDADGKETGRRVVPAGSKVPKAPKGGKVKTAPISRIFRNEDFGYTTITVERPLRDENGKIIIGTKGKQKGKKQPDSALRDTENVPLSEDIGAYFKREVLPHASDAWINDEKTKIGYEISFNRYFYVFEPPRSLRDIDADLKTVSANIMKMLEELAE</sequence>
<dbReference type="PANTHER" id="PTHR42933">
    <property type="entry name" value="SLR6095 PROTEIN"/>
    <property type="match status" value="1"/>
</dbReference>
<dbReference type="Pfam" id="PF12161">
    <property type="entry name" value="HsdM_N"/>
    <property type="match status" value="1"/>
</dbReference>
<keyword evidence="6" id="KW-0680">Restriction system</keyword>
<dbReference type="EMBL" id="LIAA01000009">
    <property type="protein sequence ID" value="KXV78557.1"/>
    <property type="molecule type" value="Genomic_DNA"/>
</dbReference>
<dbReference type="InterPro" id="IPR029063">
    <property type="entry name" value="SAM-dependent_MTases_sf"/>
</dbReference>
<feature type="domain" description="N6 adenine-specific DNA methyltransferase N-terminal" evidence="9">
    <location>
        <begin position="6"/>
        <end position="138"/>
    </location>
</feature>
<dbReference type="AlphaFoldDB" id="A0A149VEB3"/>